<keyword evidence="1" id="KW-0597">Phosphoprotein</keyword>
<dbReference type="OrthoDB" id="9794455at2"/>
<dbReference type="Gene3D" id="1.10.60.40">
    <property type="match status" value="1"/>
</dbReference>
<accession>A0A425XXL5</accession>
<evidence type="ECO:0000313" key="6">
    <source>
        <dbReference type="EMBL" id="RRG19422.1"/>
    </source>
</evidence>
<keyword evidence="3" id="KW-0460">Magnesium</keyword>
<dbReference type="GO" id="GO:0004035">
    <property type="term" value="F:alkaline phosphatase activity"/>
    <property type="evidence" value="ECO:0007669"/>
    <property type="project" value="TreeGrafter"/>
</dbReference>
<feature type="binding site" evidence="3">
    <location>
        <position position="473"/>
    </location>
    <ligand>
        <name>Zn(2+)</name>
        <dbReference type="ChEBI" id="CHEBI:29105"/>
        <label>2</label>
    </ligand>
</feature>
<evidence type="ECO:0000256" key="2">
    <source>
        <dbReference type="PIRSR" id="PIRSR601952-1"/>
    </source>
</evidence>
<dbReference type="EMBL" id="QQWG01000020">
    <property type="protein sequence ID" value="RRG19422.1"/>
    <property type="molecule type" value="Genomic_DNA"/>
</dbReference>
<dbReference type="Proteomes" id="UP000285794">
    <property type="component" value="Unassembled WGS sequence"/>
</dbReference>
<keyword evidence="7" id="KW-1185">Reference proteome</keyword>
<proteinExistence type="inferred from homology"/>
<gene>
    <name evidence="6" type="ORF">DWB61_15350</name>
</gene>
<sequence>MKLKKLNSLFILGLVLLTLTSSASDSNIEKQRQNYRGKAPKYIFYFIGDGMGLSQVNAAEAYLGAINGKNGIQKLEMSKFPHHGFYTTNATDRFITGSAAAGTALATGHKTSVNTIGMDASKQEPLQSVAERARDLNYKVGIVSSVSIDHATPASFYAHQPSRSMYYNISLDLSKSNFNYFGGGGIKHPEGDGKLDKNNIMANFGMGDEKEVANKQTNSIELAKKRGYRLLNTKTEFHSLKKGDDKIIAIAPRLVGGKALPYAIDQTSKDITLSEFTKKGIELLENNKGFFMMVEGGKIDWTCHANDAATAIKEVINFDAAIKVAVDFYKKHSKETLIIVGGDHETGGMALGFSGSHYHSAFDILQYQNISNDGFSEIVDQYKKDNTDNYKLEDGMALVKKHFGLGDIEKGLELSAFEKEQLKNAFEKSMNYKKEFNKDDQFYLLYGSYNPLTVTACHIMSQKAGIGWTSFSHTATPIPVKAIGVGSELFSGYFDNTDMAKNIFRLLESK</sequence>
<feature type="binding site" evidence="3">
    <location>
        <position position="300"/>
    </location>
    <ligand>
        <name>Zn(2+)</name>
        <dbReference type="ChEBI" id="CHEBI:29105"/>
        <label>2</label>
    </ligand>
</feature>
<dbReference type="SUPFAM" id="SSF53649">
    <property type="entry name" value="Alkaline phosphatase-like"/>
    <property type="match status" value="1"/>
</dbReference>
<evidence type="ECO:0000313" key="7">
    <source>
        <dbReference type="Proteomes" id="UP000285794"/>
    </source>
</evidence>
<comment type="cofactor">
    <cofactor evidence="3">
        <name>Zn(2+)</name>
        <dbReference type="ChEBI" id="CHEBI:29105"/>
    </cofactor>
    <text evidence="3">Binds 2 Zn(2+) ions.</text>
</comment>
<protein>
    <submittedName>
        <fullName evidence="6">Alkaline phosphatase</fullName>
    </submittedName>
</protein>
<feature type="binding site" evidence="3">
    <location>
        <position position="49"/>
    </location>
    <ligand>
        <name>Zn(2+)</name>
        <dbReference type="ChEBI" id="CHEBI:29105"/>
        <label>2</label>
    </ligand>
</feature>
<feature type="binding site" evidence="3">
    <location>
        <position position="343"/>
    </location>
    <ligand>
        <name>Zn(2+)</name>
        <dbReference type="ChEBI" id="CHEBI:29105"/>
        <label>2</label>
    </ligand>
</feature>
<dbReference type="Pfam" id="PF00245">
    <property type="entry name" value="Alk_phosphatase"/>
    <property type="match status" value="1"/>
</dbReference>
<keyword evidence="5" id="KW-0732">Signal</keyword>
<dbReference type="SMART" id="SM00098">
    <property type="entry name" value="alkPPc"/>
    <property type="match status" value="1"/>
</dbReference>
<feature type="binding site" evidence="3">
    <location>
        <position position="49"/>
    </location>
    <ligand>
        <name>Mg(2+)</name>
        <dbReference type="ChEBI" id="CHEBI:18420"/>
    </ligand>
</feature>
<feature type="binding site" evidence="3">
    <location>
        <position position="344"/>
    </location>
    <ligand>
        <name>Mg(2+)</name>
        <dbReference type="ChEBI" id="CHEBI:18420"/>
    </ligand>
</feature>
<feature type="binding site" evidence="3">
    <location>
        <position position="150"/>
    </location>
    <ligand>
        <name>Mg(2+)</name>
        <dbReference type="ChEBI" id="CHEBI:18420"/>
    </ligand>
</feature>
<feature type="signal peptide" evidence="5">
    <location>
        <begin position="1"/>
        <end position="23"/>
    </location>
</feature>
<evidence type="ECO:0000256" key="3">
    <source>
        <dbReference type="PIRSR" id="PIRSR601952-2"/>
    </source>
</evidence>
<evidence type="ECO:0000256" key="5">
    <source>
        <dbReference type="SAM" id="SignalP"/>
    </source>
</evidence>
<dbReference type="CDD" id="cd16012">
    <property type="entry name" value="ALP"/>
    <property type="match status" value="1"/>
</dbReference>
<keyword evidence="3" id="KW-0479">Metal-binding</keyword>
<keyword evidence="3" id="KW-0862">Zinc</keyword>
<evidence type="ECO:0000256" key="4">
    <source>
        <dbReference type="RuleBase" id="RU003946"/>
    </source>
</evidence>
<organism evidence="6 7">
    <name type="scientific">Ancylomarina euxinus</name>
    <dbReference type="NCBI Taxonomy" id="2283627"/>
    <lineage>
        <taxon>Bacteria</taxon>
        <taxon>Pseudomonadati</taxon>
        <taxon>Bacteroidota</taxon>
        <taxon>Bacteroidia</taxon>
        <taxon>Marinilabiliales</taxon>
        <taxon>Marinifilaceae</taxon>
        <taxon>Ancylomarina</taxon>
    </lineage>
</organism>
<feature type="active site" description="Phosphoserine intermediate" evidence="2">
    <location>
        <position position="98"/>
    </location>
</feature>
<dbReference type="InterPro" id="IPR017850">
    <property type="entry name" value="Alkaline_phosphatase_core_sf"/>
</dbReference>
<dbReference type="RefSeq" id="WP_125031768.1">
    <property type="nucleotide sequence ID" value="NZ_JAPXVP010000005.1"/>
</dbReference>
<name>A0A425XXL5_9BACT</name>
<feature type="chain" id="PRO_5019000012" evidence="5">
    <location>
        <begin position="24"/>
        <end position="510"/>
    </location>
</feature>
<dbReference type="AlphaFoldDB" id="A0A425XXL5"/>
<dbReference type="PANTHER" id="PTHR11596:SF5">
    <property type="entry name" value="ALKALINE PHOSPHATASE"/>
    <property type="match status" value="1"/>
</dbReference>
<dbReference type="PRINTS" id="PR00113">
    <property type="entry name" value="ALKPHPHTASE"/>
</dbReference>
<reference evidence="6 7" key="1">
    <citation type="submission" date="2018-07" db="EMBL/GenBank/DDBJ databases">
        <title>Draft genome sequence of Ancylomarina sp. M1P.</title>
        <authorList>
            <person name="Yadav S."/>
            <person name="Villanueva L."/>
            <person name="Damste J.S.S."/>
        </authorList>
    </citation>
    <scope>NUCLEOTIDE SEQUENCE [LARGE SCALE GENOMIC DNA]</scope>
    <source>
        <strain evidence="6 7">M1P</strain>
    </source>
</reference>
<feature type="binding site" evidence="3">
    <location>
        <position position="152"/>
    </location>
    <ligand>
        <name>Mg(2+)</name>
        <dbReference type="ChEBI" id="CHEBI:18420"/>
    </ligand>
</feature>
<dbReference type="InterPro" id="IPR001952">
    <property type="entry name" value="Alkaline_phosphatase"/>
</dbReference>
<dbReference type="GO" id="GO:0046872">
    <property type="term" value="F:metal ion binding"/>
    <property type="evidence" value="ECO:0007669"/>
    <property type="project" value="UniProtKB-KW"/>
</dbReference>
<dbReference type="Gene3D" id="3.40.720.10">
    <property type="entry name" value="Alkaline Phosphatase, subunit A"/>
    <property type="match status" value="1"/>
</dbReference>
<feature type="binding site" evidence="3">
    <location>
        <position position="304"/>
    </location>
    <ligand>
        <name>Zn(2+)</name>
        <dbReference type="ChEBI" id="CHEBI:29105"/>
        <label>2</label>
    </ligand>
</feature>
<evidence type="ECO:0000256" key="1">
    <source>
        <dbReference type="ARBA" id="ARBA00022553"/>
    </source>
</evidence>
<feature type="binding site" evidence="3">
    <location>
        <position position="295"/>
    </location>
    <ligand>
        <name>Mg(2+)</name>
        <dbReference type="ChEBI" id="CHEBI:18420"/>
    </ligand>
</feature>
<comment type="caution">
    <text evidence="6">The sequence shown here is derived from an EMBL/GenBank/DDBJ whole genome shotgun (WGS) entry which is preliminary data.</text>
</comment>
<comment type="cofactor">
    <cofactor evidence="3">
        <name>Mg(2+)</name>
        <dbReference type="ChEBI" id="CHEBI:18420"/>
    </cofactor>
    <text evidence="3">Binds 1 Mg(2+) ion.</text>
</comment>
<comment type="similarity">
    <text evidence="4">Belongs to the alkaline phosphatase family.</text>
</comment>
<dbReference type="PANTHER" id="PTHR11596">
    <property type="entry name" value="ALKALINE PHOSPHATASE"/>
    <property type="match status" value="1"/>
</dbReference>